<dbReference type="AlphaFoldDB" id="A0A8I0H508"/>
<accession>A0A8I0H508</accession>
<proteinExistence type="predicted"/>
<feature type="non-terminal residue" evidence="1">
    <location>
        <position position="92"/>
    </location>
</feature>
<feature type="non-terminal residue" evidence="1">
    <location>
        <position position="1"/>
    </location>
</feature>
<gene>
    <name evidence="1" type="ORF">GUH15_06935</name>
</gene>
<evidence type="ECO:0000313" key="1">
    <source>
        <dbReference type="EMBL" id="MBD4335797.1"/>
    </source>
</evidence>
<evidence type="ECO:0000313" key="2">
    <source>
        <dbReference type="Proteomes" id="UP000653002"/>
    </source>
</evidence>
<protein>
    <submittedName>
        <fullName evidence="1">Uncharacterized protein</fullName>
    </submittedName>
</protein>
<dbReference type="Proteomes" id="UP000653002">
    <property type="component" value="Unassembled WGS sequence"/>
</dbReference>
<dbReference type="EMBL" id="JAABFR010000388">
    <property type="protein sequence ID" value="MBD4335797.1"/>
    <property type="molecule type" value="Genomic_DNA"/>
</dbReference>
<organism evidence="1 2">
    <name type="scientific">Xanthomonas citri pv. citri</name>
    <dbReference type="NCBI Taxonomy" id="611301"/>
    <lineage>
        <taxon>Bacteria</taxon>
        <taxon>Pseudomonadati</taxon>
        <taxon>Pseudomonadota</taxon>
        <taxon>Gammaproteobacteria</taxon>
        <taxon>Lysobacterales</taxon>
        <taxon>Lysobacteraceae</taxon>
        <taxon>Xanthomonas</taxon>
    </lineage>
</organism>
<reference evidence="1" key="1">
    <citation type="submission" date="2020-01" db="EMBL/GenBank/DDBJ databases">
        <authorList>
            <person name="Richard D."/>
        </authorList>
    </citation>
    <scope>NUCLEOTIDE SEQUENCE</scope>
    <source>
        <strain evidence="1">JP541</strain>
    </source>
</reference>
<sequence>ELKGFGNFAGFLPALKSGADVEGVCNLEYDSYSKRVTGTLVSLSILNSIRLDEVYAANLIGRLSFENKKKIRLDGALLNSFLKSKSVMLVFN</sequence>
<comment type="caution">
    <text evidence="1">The sequence shown here is derived from an EMBL/GenBank/DDBJ whole genome shotgun (WGS) entry which is preliminary data.</text>
</comment>
<name>A0A8I0H508_XANCI</name>